<dbReference type="Gene3D" id="3.30.2010.10">
    <property type="entry name" value="Metalloproteases ('zincins'), catalytic domain"/>
    <property type="match status" value="1"/>
</dbReference>
<evidence type="ECO:0000259" key="12">
    <source>
        <dbReference type="Pfam" id="PF01435"/>
    </source>
</evidence>
<keyword evidence="3" id="KW-0645">Protease</keyword>
<dbReference type="PANTHER" id="PTHR43221">
    <property type="entry name" value="PROTEASE HTPX"/>
    <property type="match status" value="1"/>
</dbReference>
<evidence type="ECO:0000256" key="10">
    <source>
        <dbReference type="ARBA" id="ARBA00023136"/>
    </source>
</evidence>
<comment type="caution">
    <text evidence="13">The sequence shown here is derived from an EMBL/GenBank/DDBJ whole genome shotgun (WGS) entry which is preliminary data.</text>
</comment>
<dbReference type="Proteomes" id="UP001595766">
    <property type="component" value="Unassembled WGS sequence"/>
</dbReference>
<evidence type="ECO:0000256" key="7">
    <source>
        <dbReference type="ARBA" id="ARBA00022833"/>
    </source>
</evidence>
<dbReference type="EC" id="3.4.24.-" evidence="13"/>
<keyword evidence="8 11" id="KW-1133">Transmembrane helix</keyword>
<dbReference type="PANTHER" id="PTHR43221:SF2">
    <property type="entry name" value="PROTEASE HTPX HOMOLOG"/>
    <property type="match status" value="1"/>
</dbReference>
<dbReference type="InterPro" id="IPR001915">
    <property type="entry name" value="Peptidase_M48"/>
</dbReference>
<comment type="cofactor">
    <cofactor evidence="1">
        <name>Zn(2+)</name>
        <dbReference type="ChEBI" id="CHEBI:29105"/>
    </cofactor>
</comment>
<evidence type="ECO:0000313" key="14">
    <source>
        <dbReference type="Proteomes" id="UP001595766"/>
    </source>
</evidence>
<evidence type="ECO:0000256" key="8">
    <source>
        <dbReference type="ARBA" id="ARBA00022989"/>
    </source>
</evidence>
<evidence type="ECO:0000256" key="5">
    <source>
        <dbReference type="ARBA" id="ARBA00022723"/>
    </source>
</evidence>
<evidence type="ECO:0000256" key="11">
    <source>
        <dbReference type="SAM" id="Phobius"/>
    </source>
</evidence>
<feature type="transmembrane region" description="Helical" evidence="11">
    <location>
        <begin position="58"/>
        <end position="83"/>
    </location>
</feature>
<keyword evidence="14" id="KW-1185">Reference proteome</keyword>
<sequence length="709" mass="80828">MKIKDIKVSSGFKIQTTKAIYAIALFIFVYLLLLTLAVALTALCIIGGFYIIAAKPTFITIAIGIALASFGVLILMFLLKFIVKSHKIDRSYLVEITKEEEPMLFGLIEEIVTAIGTDFPKKVYLSNEVNAAVFYDSSFWSMFFPIKKNLQLGMGLINSVSVAELKGIIAHEFGHFSQRSMKVGSYVYHVNQVIFNLVEDNTSYSNLIEKWANISGFFALSASLAVKIILGIQWILKQVYEVVNKNYMGLSREMEFHADEIAAHITGIAPMKTSLLRIPLSDHAFTSTLNYYDNKVKHNIKSGNIYGDQAAVLSFLSEFNQIPCKNGLPQVSLTEQSKFNKSKLTVEDQWSSHPSTEDRLKRLEKTSLHVDQVEEPLATTLFQDIEKTQVGLTHLIFDPIPYEGEVVTQSTADFINDYKADIESNSFPKVFNGYYDNKNPISAPNEEIKPTVDPASNAEVYFSDEKVDLVYTAIALENDIDFLNKIYFGKSPIKTFDYDGKKYKKKEINKLIPALKKQLEEINQQVQANDLAIFFYFQECSKRQEKTALWESCYNELNNFEQAYEHKIDLYNKLCDGIQFISYKTPVEDIKFNLNKLKCQESKLKAEITDMLKPESMYGSEIDAEIAQVFLEYTSKELTYFNGTSYIDKPLNILYGAINNYYYLLSRKYFLLKKNLLIFQASLLDNNLVVHIDEKASSITAQEAKERFN</sequence>
<keyword evidence="10 11" id="KW-0472">Membrane</keyword>
<dbReference type="EMBL" id="JBHSAV010000053">
    <property type="protein sequence ID" value="MFC3977261.1"/>
    <property type="molecule type" value="Genomic_DNA"/>
</dbReference>
<proteinExistence type="predicted"/>
<keyword evidence="6 13" id="KW-0378">Hydrolase</keyword>
<keyword evidence="5" id="KW-0479">Metal-binding</keyword>
<organism evidence="13 14">
    <name type="scientific">Belliella kenyensis</name>
    <dbReference type="NCBI Taxonomy" id="1472724"/>
    <lineage>
        <taxon>Bacteria</taxon>
        <taxon>Pseudomonadati</taxon>
        <taxon>Bacteroidota</taxon>
        <taxon>Cytophagia</taxon>
        <taxon>Cytophagales</taxon>
        <taxon>Cyclobacteriaceae</taxon>
        <taxon>Belliella</taxon>
    </lineage>
</organism>
<dbReference type="InterPro" id="IPR050083">
    <property type="entry name" value="HtpX_protease"/>
</dbReference>
<evidence type="ECO:0000256" key="2">
    <source>
        <dbReference type="ARBA" id="ARBA00022475"/>
    </source>
</evidence>
<keyword evidence="7" id="KW-0862">Zinc</keyword>
<protein>
    <submittedName>
        <fullName evidence="13">M48 family metalloprotease</fullName>
        <ecNumber evidence="13">3.4.24.-</ecNumber>
    </submittedName>
</protein>
<keyword evidence="9 13" id="KW-0482">Metalloprotease</keyword>
<keyword evidence="4 11" id="KW-0812">Transmembrane</keyword>
<evidence type="ECO:0000256" key="9">
    <source>
        <dbReference type="ARBA" id="ARBA00023049"/>
    </source>
</evidence>
<reference evidence="14" key="1">
    <citation type="journal article" date="2019" name="Int. J. Syst. Evol. Microbiol.">
        <title>The Global Catalogue of Microorganisms (GCM) 10K type strain sequencing project: providing services to taxonomists for standard genome sequencing and annotation.</title>
        <authorList>
            <consortium name="The Broad Institute Genomics Platform"/>
            <consortium name="The Broad Institute Genome Sequencing Center for Infectious Disease"/>
            <person name="Wu L."/>
            <person name="Ma J."/>
        </authorList>
    </citation>
    <scope>NUCLEOTIDE SEQUENCE [LARGE SCALE GENOMIC DNA]</scope>
    <source>
        <strain evidence="14">CECT 8551</strain>
    </source>
</reference>
<accession>A0ABV8ENJ2</accession>
<feature type="domain" description="Peptidase M48" evidence="12">
    <location>
        <begin position="148"/>
        <end position="366"/>
    </location>
</feature>
<gene>
    <name evidence="13" type="ORF">ACFOUP_12820</name>
</gene>
<dbReference type="GO" id="GO:0008237">
    <property type="term" value="F:metallopeptidase activity"/>
    <property type="evidence" value="ECO:0007669"/>
    <property type="project" value="UniProtKB-KW"/>
</dbReference>
<evidence type="ECO:0000256" key="1">
    <source>
        <dbReference type="ARBA" id="ARBA00001947"/>
    </source>
</evidence>
<dbReference type="CDD" id="cd07328">
    <property type="entry name" value="M48_Ste24p_like"/>
    <property type="match status" value="1"/>
</dbReference>
<name>A0ABV8ENJ2_9BACT</name>
<keyword evidence="2" id="KW-1003">Cell membrane</keyword>
<dbReference type="RefSeq" id="WP_241291935.1">
    <property type="nucleotide sequence ID" value="NZ_JAKZGR010000002.1"/>
</dbReference>
<dbReference type="Pfam" id="PF01435">
    <property type="entry name" value="Peptidase_M48"/>
    <property type="match status" value="1"/>
</dbReference>
<evidence type="ECO:0000256" key="3">
    <source>
        <dbReference type="ARBA" id="ARBA00022670"/>
    </source>
</evidence>
<evidence type="ECO:0000256" key="6">
    <source>
        <dbReference type="ARBA" id="ARBA00022801"/>
    </source>
</evidence>
<feature type="transmembrane region" description="Helical" evidence="11">
    <location>
        <begin position="217"/>
        <end position="236"/>
    </location>
</feature>
<feature type="transmembrane region" description="Helical" evidence="11">
    <location>
        <begin position="20"/>
        <end position="52"/>
    </location>
</feature>
<evidence type="ECO:0000256" key="4">
    <source>
        <dbReference type="ARBA" id="ARBA00022692"/>
    </source>
</evidence>
<evidence type="ECO:0000313" key="13">
    <source>
        <dbReference type="EMBL" id="MFC3977261.1"/>
    </source>
</evidence>